<dbReference type="SUPFAM" id="SSF53335">
    <property type="entry name" value="S-adenosyl-L-methionine-dependent methyltransferases"/>
    <property type="match status" value="1"/>
</dbReference>
<keyword evidence="1" id="KW-0597">Phosphoprotein</keyword>
<dbReference type="GO" id="GO:0008757">
    <property type="term" value="F:S-adenosylmethionine-dependent methyltransferase activity"/>
    <property type="evidence" value="ECO:0007669"/>
    <property type="project" value="InterPro"/>
</dbReference>
<keyword evidence="2 5" id="KW-0489">Methyltransferase</keyword>
<evidence type="ECO:0000256" key="2">
    <source>
        <dbReference type="ARBA" id="ARBA00022603"/>
    </source>
</evidence>
<dbReference type="InterPro" id="IPR008854">
    <property type="entry name" value="TPMT"/>
</dbReference>
<keyword evidence="6" id="KW-1185">Reference proteome</keyword>
<protein>
    <submittedName>
        <fullName evidence="5">Thiopurine S-methyltransferase</fullName>
    </submittedName>
</protein>
<dbReference type="AlphaFoldDB" id="A0A1G8BUC2"/>
<organism evidence="5 6">
    <name type="scientific">Winogradskyella thalassocola</name>
    <dbReference type="NCBI Taxonomy" id="262004"/>
    <lineage>
        <taxon>Bacteria</taxon>
        <taxon>Pseudomonadati</taxon>
        <taxon>Bacteroidota</taxon>
        <taxon>Flavobacteriia</taxon>
        <taxon>Flavobacteriales</taxon>
        <taxon>Flavobacteriaceae</taxon>
        <taxon>Winogradskyella</taxon>
    </lineage>
</organism>
<keyword evidence="3 5" id="KW-0808">Transferase</keyword>
<evidence type="ECO:0000313" key="5">
    <source>
        <dbReference type="EMBL" id="SDH36708.1"/>
    </source>
</evidence>
<dbReference type="GO" id="GO:0032259">
    <property type="term" value="P:methylation"/>
    <property type="evidence" value="ECO:0007669"/>
    <property type="project" value="UniProtKB-KW"/>
</dbReference>
<dbReference type="InterPro" id="IPR029063">
    <property type="entry name" value="SAM-dependent_MTases_sf"/>
</dbReference>
<keyword evidence="4" id="KW-0949">S-adenosyl-L-methionine</keyword>
<dbReference type="CDD" id="cd02440">
    <property type="entry name" value="AdoMet_MTases"/>
    <property type="match status" value="1"/>
</dbReference>
<dbReference type="OrthoDB" id="9778208at2"/>
<dbReference type="STRING" id="262004.SAMN04489796_102418"/>
<evidence type="ECO:0000256" key="1">
    <source>
        <dbReference type="ARBA" id="ARBA00022553"/>
    </source>
</evidence>
<dbReference type="PANTHER" id="PTHR32183">
    <property type="match status" value="1"/>
</dbReference>
<dbReference type="PANTHER" id="PTHR32183:SF6">
    <property type="entry name" value="CYSTEINE SULFINATE DESULFINASE_CYSTEINE DESULFURASE AND RELATED ENZYMES"/>
    <property type="match status" value="1"/>
</dbReference>
<accession>A0A1G8BUC2</accession>
<dbReference type="Gene3D" id="3.40.50.150">
    <property type="entry name" value="Vaccinia Virus protein VP39"/>
    <property type="match status" value="1"/>
</dbReference>
<dbReference type="PROSITE" id="PS51585">
    <property type="entry name" value="SAM_MT_TPMT"/>
    <property type="match status" value="1"/>
</dbReference>
<evidence type="ECO:0000313" key="6">
    <source>
        <dbReference type="Proteomes" id="UP000199492"/>
    </source>
</evidence>
<name>A0A1G8BUC2_9FLAO</name>
<dbReference type="EMBL" id="FNCZ01000002">
    <property type="protein sequence ID" value="SDH36708.1"/>
    <property type="molecule type" value="Genomic_DNA"/>
</dbReference>
<sequence>MDQMNKAYWEERYTSHKTGWNIGYVSTPLKVYFDQLEDKTLKILIPGAGNSYEAEYLWNNGFKNVYVLDFAKQPLDNFKNRLPEFPQSQLLNANFFELDDSFDLIIEQTFFCALNPSLRSNYVKQMLQLLKPTGKLVGLLFNIELTEVGPPFGGNISEYQALFKQVFKIKVLKPSINSIKERQGNELFFIFEIP</sequence>
<evidence type="ECO:0000256" key="3">
    <source>
        <dbReference type="ARBA" id="ARBA00022679"/>
    </source>
</evidence>
<dbReference type="Pfam" id="PF05724">
    <property type="entry name" value="TPMT"/>
    <property type="match status" value="1"/>
</dbReference>
<dbReference type="Proteomes" id="UP000199492">
    <property type="component" value="Unassembled WGS sequence"/>
</dbReference>
<gene>
    <name evidence="5" type="ORF">SAMN04489796_102418</name>
</gene>
<reference evidence="6" key="1">
    <citation type="submission" date="2016-10" db="EMBL/GenBank/DDBJ databases">
        <authorList>
            <person name="Varghese N."/>
            <person name="Submissions S."/>
        </authorList>
    </citation>
    <scope>NUCLEOTIDE SEQUENCE [LARGE SCALE GENOMIC DNA]</scope>
    <source>
        <strain evidence="6">DSM 15363</strain>
    </source>
</reference>
<evidence type="ECO:0000256" key="4">
    <source>
        <dbReference type="ARBA" id="ARBA00022691"/>
    </source>
</evidence>
<proteinExistence type="predicted"/>